<dbReference type="GO" id="GO:0046872">
    <property type="term" value="F:metal ion binding"/>
    <property type="evidence" value="ECO:0007669"/>
    <property type="project" value="UniProtKB-KW"/>
</dbReference>
<dbReference type="InterPro" id="IPR050584">
    <property type="entry name" value="Cholesterol_7-desaturase"/>
</dbReference>
<comment type="caution">
    <text evidence="7">The sequence shown here is derived from an EMBL/GenBank/DDBJ whole genome shotgun (WGS) entry which is preliminary data.</text>
</comment>
<dbReference type="Pfam" id="PF00355">
    <property type="entry name" value="Rieske"/>
    <property type="match status" value="1"/>
</dbReference>
<dbReference type="Pfam" id="PF19301">
    <property type="entry name" value="LigXa_C"/>
    <property type="match status" value="1"/>
</dbReference>
<keyword evidence="1" id="KW-0001">2Fe-2S</keyword>
<dbReference type="GO" id="GO:0016491">
    <property type="term" value="F:oxidoreductase activity"/>
    <property type="evidence" value="ECO:0007669"/>
    <property type="project" value="UniProtKB-KW"/>
</dbReference>
<evidence type="ECO:0000313" key="8">
    <source>
        <dbReference type="Proteomes" id="UP000052232"/>
    </source>
</evidence>
<sequence>MAPALIQAAPITTSKEEAEKLMQSTDSADMTRVGPGTVMGTMMRQYWMPACLSSEVKADGDPLRLMILCEKLIAFRDSSGRVGIMDHRCPHRCASLFIGRNEENGIRCVYHGWKFDVDGKCVDMPSVPARMDFKEKVHAKAYKTHEANGLIWVYMGENQSAPPPLPEIEATMHPDAEIWCLQRDCNWLQALEGDIDTSHVGFLHVGSIEADDLDEDHPMRPTVLNRAPDYEVAQADWGVMYGGYRPNDDGQMSWRVAHYMFPFWTQTPNNRFATRAIARAWVPMDDEHSMLFDITCGVDAGNPAYTSTLKDGTPLFAPLEYAPTTTDWYGRWRSPDSQANDWAIDRDSQRNGTQFTGIPNITMQDQAVTESMGPITDHSFENLAPTDQMIARVRRRVLLAARALANKGTLPPGIEDPSIFYRARAGSFLHDPSDTLANAYESALAKAVRWPDKVEAAE</sequence>
<keyword evidence="8" id="KW-1185">Reference proteome</keyword>
<dbReference type="EMBL" id="JACT01000001">
    <property type="protein sequence ID" value="KMS57711.1"/>
    <property type="molecule type" value="Genomic_DNA"/>
</dbReference>
<dbReference type="GO" id="GO:0051537">
    <property type="term" value="F:2 iron, 2 sulfur cluster binding"/>
    <property type="evidence" value="ECO:0007669"/>
    <property type="project" value="UniProtKB-KW"/>
</dbReference>
<dbReference type="PANTHER" id="PTHR21266:SF59">
    <property type="entry name" value="BLR4922 PROTEIN"/>
    <property type="match status" value="1"/>
</dbReference>
<dbReference type="InterPro" id="IPR036922">
    <property type="entry name" value="Rieske_2Fe-2S_sf"/>
</dbReference>
<dbReference type="PANTHER" id="PTHR21266">
    <property type="entry name" value="IRON-SULFUR DOMAIN CONTAINING PROTEIN"/>
    <property type="match status" value="1"/>
</dbReference>
<accession>A0A0J7Y1B5</accession>
<evidence type="ECO:0000259" key="6">
    <source>
        <dbReference type="PROSITE" id="PS51296"/>
    </source>
</evidence>
<evidence type="ECO:0000256" key="2">
    <source>
        <dbReference type="ARBA" id="ARBA00022723"/>
    </source>
</evidence>
<dbReference type="STRING" id="1420583.V473_05730"/>
<protein>
    <submittedName>
        <fullName evidence="7">(2Fe-2S)-binding protein</fullName>
    </submittedName>
</protein>
<name>A0A0J7Y1B5_9SPHN</name>
<evidence type="ECO:0000256" key="1">
    <source>
        <dbReference type="ARBA" id="ARBA00022714"/>
    </source>
</evidence>
<dbReference type="CDD" id="cd03479">
    <property type="entry name" value="Rieske_RO_Alpha_PhDO_like"/>
    <property type="match status" value="1"/>
</dbReference>
<dbReference type="SUPFAM" id="SSF50022">
    <property type="entry name" value="ISP domain"/>
    <property type="match status" value="1"/>
</dbReference>
<organism evidence="7 8">
    <name type="scientific">Sphingobium cupriresistens LL01</name>
    <dbReference type="NCBI Taxonomy" id="1420583"/>
    <lineage>
        <taxon>Bacteria</taxon>
        <taxon>Pseudomonadati</taxon>
        <taxon>Pseudomonadota</taxon>
        <taxon>Alphaproteobacteria</taxon>
        <taxon>Sphingomonadales</taxon>
        <taxon>Sphingomonadaceae</taxon>
        <taxon>Sphingobium</taxon>
    </lineage>
</organism>
<evidence type="ECO:0000256" key="4">
    <source>
        <dbReference type="ARBA" id="ARBA00023004"/>
    </source>
</evidence>
<keyword evidence="3" id="KW-0560">Oxidoreductase</keyword>
<keyword evidence="5" id="KW-0411">Iron-sulfur</keyword>
<evidence type="ECO:0000313" key="7">
    <source>
        <dbReference type="EMBL" id="KMS57711.1"/>
    </source>
</evidence>
<feature type="domain" description="Rieske" evidence="6">
    <location>
        <begin position="47"/>
        <end position="153"/>
    </location>
</feature>
<proteinExistence type="predicted"/>
<keyword evidence="4" id="KW-0408">Iron</keyword>
<dbReference type="InterPro" id="IPR017941">
    <property type="entry name" value="Rieske_2Fe-2S"/>
</dbReference>
<dbReference type="AlphaFoldDB" id="A0A0J7Y1B5"/>
<dbReference type="SUPFAM" id="SSF55961">
    <property type="entry name" value="Bet v1-like"/>
    <property type="match status" value="1"/>
</dbReference>
<evidence type="ECO:0000256" key="5">
    <source>
        <dbReference type="ARBA" id="ARBA00023014"/>
    </source>
</evidence>
<dbReference type="PATRIC" id="fig|1420583.3.peg.1154"/>
<keyword evidence="2" id="KW-0479">Metal-binding</keyword>
<dbReference type="PROSITE" id="PS51296">
    <property type="entry name" value="RIESKE"/>
    <property type="match status" value="1"/>
</dbReference>
<dbReference type="Gene3D" id="2.102.10.10">
    <property type="entry name" value="Rieske [2Fe-2S] iron-sulphur domain"/>
    <property type="match status" value="1"/>
</dbReference>
<evidence type="ECO:0000256" key="3">
    <source>
        <dbReference type="ARBA" id="ARBA00023002"/>
    </source>
</evidence>
<reference evidence="7 8" key="1">
    <citation type="journal article" date="2015" name="G3 (Bethesda)">
        <title>Insights into Ongoing Evolution of the Hexachlorocyclohexane Catabolic Pathway from Comparative Genomics of Ten Sphingomonadaceae Strains.</title>
        <authorList>
            <person name="Pearce S.L."/>
            <person name="Oakeshott J.G."/>
            <person name="Pandey G."/>
        </authorList>
    </citation>
    <scope>NUCLEOTIDE SEQUENCE [LARGE SCALE GENOMIC DNA]</scope>
    <source>
        <strain evidence="7 8">LL01</strain>
    </source>
</reference>
<dbReference type="Proteomes" id="UP000052232">
    <property type="component" value="Unassembled WGS sequence"/>
</dbReference>
<dbReference type="InterPro" id="IPR045623">
    <property type="entry name" value="LigXa_C"/>
</dbReference>
<gene>
    <name evidence="7" type="ORF">V473_05730</name>
</gene>